<evidence type="ECO:0000313" key="3">
    <source>
        <dbReference type="Proteomes" id="UP001146351"/>
    </source>
</evidence>
<gene>
    <name evidence="2" type="ORF">N7492_001043</name>
</gene>
<evidence type="ECO:0000256" key="1">
    <source>
        <dbReference type="SAM" id="MobiDB-lite"/>
    </source>
</evidence>
<comment type="caution">
    <text evidence="2">The sequence shown here is derived from an EMBL/GenBank/DDBJ whole genome shotgun (WGS) entry which is preliminary data.</text>
</comment>
<proteinExistence type="predicted"/>
<accession>A0A9W9M0T9</accession>
<feature type="compositionally biased region" description="Low complexity" evidence="1">
    <location>
        <begin position="10"/>
        <end position="21"/>
    </location>
</feature>
<keyword evidence="3" id="KW-1185">Reference proteome</keyword>
<name>A0A9W9M0T9_9EURO</name>
<dbReference type="AlphaFoldDB" id="A0A9W9M0T9"/>
<feature type="region of interest" description="Disordered" evidence="1">
    <location>
        <begin position="1"/>
        <end position="23"/>
    </location>
</feature>
<dbReference type="Gene3D" id="3.40.640.10">
    <property type="entry name" value="Type I PLP-dependent aspartate aminotransferase-like (Major domain)"/>
    <property type="match status" value="1"/>
</dbReference>
<protein>
    <submittedName>
        <fullName evidence="2">Uncharacterized protein</fullName>
    </submittedName>
</protein>
<sequence>MKTKAHTILSADATASASEDSPVFPNPAIPTPTPFHSILSLDLSDTIDPLFVHVLYGASQDLCANGLHQRTANGLRIGLVYTQNEGIMGVMSRIGISSTLENCDLRVNFGYVRFHLLIAISTVVPPDQPLQTKNPSAPETGIMSHNTPRHLKRLAWKETGF</sequence>
<dbReference type="InterPro" id="IPR015421">
    <property type="entry name" value="PyrdxlP-dep_Trfase_major"/>
</dbReference>
<evidence type="ECO:0000313" key="2">
    <source>
        <dbReference type="EMBL" id="KAJ5183427.1"/>
    </source>
</evidence>
<dbReference type="EMBL" id="JAPQKO010000001">
    <property type="protein sequence ID" value="KAJ5183427.1"/>
    <property type="molecule type" value="Genomic_DNA"/>
</dbReference>
<reference evidence="2" key="1">
    <citation type="submission" date="2022-11" db="EMBL/GenBank/DDBJ databases">
        <authorList>
            <person name="Petersen C."/>
        </authorList>
    </citation>
    <scope>NUCLEOTIDE SEQUENCE</scope>
    <source>
        <strain evidence="2">IBT 21917</strain>
    </source>
</reference>
<dbReference type="Proteomes" id="UP001146351">
    <property type="component" value="Unassembled WGS sequence"/>
</dbReference>
<reference evidence="2" key="2">
    <citation type="journal article" date="2023" name="IMA Fungus">
        <title>Comparative genomic study of the Penicillium genus elucidates a diverse pangenome and 15 lateral gene transfer events.</title>
        <authorList>
            <person name="Petersen C."/>
            <person name="Sorensen T."/>
            <person name="Nielsen M.R."/>
            <person name="Sondergaard T.E."/>
            <person name="Sorensen J.L."/>
            <person name="Fitzpatrick D.A."/>
            <person name="Frisvad J.C."/>
            <person name="Nielsen K.L."/>
        </authorList>
    </citation>
    <scope>NUCLEOTIDE SEQUENCE</scope>
    <source>
        <strain evidence="2">IBT 21917</strain>
    </source>
</reference>
<dbReference type="OrthoDB" id="7042322at2759"/>
<organism evidence="2 3">
    <name type="scientific">Penicillium capsulatum</name>
    <dbReference type="NCBI Taxonomy" id="69766"/>
    <lineage>
        <taxon>Eukaryota</taxon>
        <taxon>Fungi</taxon>
        <taxon>Dikarya</taxon>
        <taxon>Ascomycota</taxon>
        <taxon>Pezizomycotina</taxon>
        <taxon>Eurotiomycetes</taxon>
        <taxon>Eurotiomycetidae</taxon>
        <taxon>Eurotiales</taxon>
        <taxon>Aspergillaceae</taxon>
        <taxon>Penicillium</taxon>
    </lineage>
</organism>